<feature type="compositionally biased region" description="Basic and acidic residues" evidence="1">
    <location>
        <begin position="275"/>
        <end position="326"/>
    </location>
</feature>
<sequence length="351" mass="36294">MADEQYWWLDRETAERLLSGEPPGAVEGAGRDQAEHLARTLGALSATPPLTSDELPGEAAAVAAFRKARAERADAAAALAATGGSAAAGASDAGLVRIGTSGDSGAGTSRRPRWARPARLALAAVLAVGMVGGVALAAGTGALRAPFGGDEPHPGASVSASVTHPERPLVSPSPSGAAQGGSTPDDTPGGSSKGGAGGQGRDEERDDAAPKPDGRKDGSGDHRGEITAACRDLRDGKRLDPDRRRALRDAANGPRVWKYCKGVLSSDAPRSGGRGSDDHADKGRHQGKETGRDRKQDGDQDRKQDKADRKADKRAEKKDDDDDAHRGGFRTSLAPLRPAVSHSLKIFWPTV</sequence>
<feature type="region of interest" description="Disordered" evidence="1">
    <location>
        <begin position="148"/>
        <end position="351"/>
    </location>
</feature>
<dbReference type="RefSeq" id="WP_358278012.1">
    <property type="nucleotide sequence ID" value="NZ_JBEYGJ010000002.1"/>
</dbReference>
<feature type="compositionally biased region" description="Basic and acidic residues" evidence="1">
    <location>
        <begin position="200"/>
        <end position="248"/>
    </location>
</feature>
<gene>
    <name evidence="3" type="ORF">ACFYM3_09280</name>
</gene>
<accession>A0ABW6L8K4</accession>
<evidence type="ECO:0000313" key="4">
    <source>
        <dbReference type="Proteomes" id="UP001601288"/>
    </source>
</evidence>
<evidence type="ECO:0000256" key="1">
    <source>
        <dbReference type="SAM" id="MobiDB-lite"/>
    </source>
</evidence>
<keyword evidence="2" id="KW-1133">Transmembrane helix</keyword>
<keyword evidence="2" id="KW-0812">Transmembrane</keyword>
<name>A0ABW6L8K4_9ACTN</name>
<dbReference type="Proteomes" id="UP001601288">
    <property type="component" value="Unassembled WGS sequence"/>
</dbReference>
<reference evidence="3 4" key="1">
    <citation type="submission" date="2024-10" db="EMBL/GenBank/DDBJ databases">
        <title>The Natural Products Discovery Center: Release of the First 8490 Sequenced Strains for Exploring Actinobacteria Biosynthetic Diversity.</title>
        <authorList>
            <person name="Kalkreuter E."/>
            <person name="Kautsar S.A."/>
            <person name="Yang D."/>
            <person name="Bader C.D."/>
            <person name="Teijaro C.N."/>
            <person name="Fluegel L."/>
            <person name="Davis C.M."/>
            <person name="Simpson J.R."/>
            <person name="Lauterbach L."/>
            <person name="Steele A.D."/>
            <person name="Gui C."/>
            <person name="Meng S."/>
            <person name="Li G."/>
            <person name="Viehrig K."/>
            <person name="Ye F."/>
            <person name="Su P."/>
            <person name="Kiefer A.F."/>
            <person name="Nichols A."/>
            <person name="Cepeda A.J."/>
            <person name="Yan W."/>
            <person name="Fan B."/>
            <person name="Jiang Y."/>
            <person name="Adhikari A."/>
            <person name="Zheng C.-J."/>
            <person name="Schuster L."/>
            <person name="Cowan T.M."/>
            <person name="Smanski M.J."/>
            <person name="Chevrette M.G."/>
            <person name="De Carvalho L.P.S."/>
            <person name="Shen B."/>
        </authorList>
    </citation>
    <scope>NUCLEOTIDE SEQUENCE [LARGE SCALE GENOMIC DNA]</scope>
    <source>
        <strain evidence="3 4">NPDC007066</strain>
    </source>
</reference>
<keyword evidence="4" id="KW-1185">Reference proteome</keyword>
<feature type="transmembrane region" description="Helical" evidence="2">
    <location>
        <begin position="120"/>
        <end position="143"/>
    </location>
</feature>
<keyword evidence="2" id="KW-0472">Membrane</keyword>
<evidence type="ECO:0000256" key="2">
    <source>
        <dbReference type="SAM" id="Phobius"/>
    </source>
</evidence>
<dbReference type="EMBL" id="JBIAFP010000004">
    <property type="protein sequence ID" value="MFE9224808.1"/>
    <property type="molecule type" value="Genomic_DNA"/>
</dbReference>
<proteinExistence type="predicted"/>
<feature type="compositionally biased region" description="Low complexity" evidence="1">
    <location>
        <begin position="172"/>
        <end position="182"/>
    </location>
</feature>
<comment type="caution">
    <text evidence="3">The sequence shown here is derived from an EMBL/GenBank/DDBJ whole genome shotgun (WGS) entry which is preliminary data.</text>
</comment>
<protein>
    <submittedName>
        <fullName evidence="3">Uncharacterized protein</fullName>
    </submittedName>
</protein>
<organism evidence="3 4">
    <name type="scientific">Streptomyces massasporeus</name>
    <dbReference type="NCBI Taxonomy" id="67324"/>
    <lineage>
        <taxon>Bacteria</taxon>
        <taxon>Bacillati</taxon>
        <taxon>Actinomycetota</taxon>
        <taxon>Actinomycetes</taxon>
        <taxon>Kitasatosporales</taxon>
        <taxon>Streptomycetaceae</taxon>
        <taxon>Streptomyces</taxon>
    </lineage>
</organism>
<evidence type="ECO:0000313" key="3">
    <source>
        <dbReference type="EMBL" id="MFE9224808.1"/>
    </source>
</evidence>